<name>A0A7R8VIZ4_TIMDO</name>
<evidence type="ECO:0000256" key="2">
    <source>
        <dbReference type="ARBA" id="ARBA00012190"/>
    </source>
</evidence>
<comment type="catalytic activity">
    <reaction evidence="10">
        <text>L-lysyl(79)-[histone H3] + 3 S-adenosyl-L-methionine = N(6),N(6),N(6)-trimethyl-L-lysyl(79)-[histone H3] + 3 S-adenosyl-L-homocysteine + 3 H(+)</text>
        <dbReference type="Rhea" id="RHEA:60328"/>
        <dbReference type="Rhea" id="RHEA-COMP:15549"/>
        <dbReference type="Rhea" id="RHEA-COMP:15552"/>
        <dbReference type="ChEBI" id="CHEBI:15378"/>
        <dbReference type="ChEBI" id="CHEBI:29969"/>
        <dbReference type="ChEBI" id="CHEBI:57856"/>
        <dbReference type="ChEBI" id="CHEBI:59789"/>
        <dbReference type="ChEBI" id="CHEBI:61961"/>
        <dbReference type="EC" id="2.1.1.360"/>
    </reaction>
</comment>
<feature type="compositionally biased region" description="Basic and acidic residues" evidence="12">
    <location>
        <begin position="1143"/>
        <end position="1154"/>
    </location>
</feature>
<reference evidence="14" key="1">
    <citation type="submission" date="2020-11" db="EMBL/GenBank/DDBJ databases">
        <authorList>
            <person name="Tran Van P."/>
        </authorList>
    </citation>
    <scope>NUCLEOTIDE SEQUENCE</scope>
</reference>
<evidence type="ECO:0000256" key="6">
    <source>
        <dbReference type="ARBA" id="ARBA00022691"/>
    </source>
</evidence>
<evidence type="ECO:0000256" key="8">
    <source>
        <dbReference type="ARBA" id="ARBA00023242"/>
    </source>
</evidence>
<keyword evidence="5" id="KW-0808">Transferase</keyword>
<feature type="coiled-coil region" evidence="11">
    <location>
        <begin position="320"/>
        <end position="347"/>
    </location>
</feature>
<feature type="region of interest" description="Disordered" evidence="12">
    <location>
        <begin position="683"/>
        <end position="715"/>
    </location>
</feature>
<feature type="region of interest" description="Disordered" evidence="12">
    <location>
        <begin position="92"/>
        <end position="223"/>
    </location>
</feature>
<protein>
    <recommendedName>
        <fullName evidence="3">Histone-lysine N-methyltransferase, H3 lysine-79 specific</fullName>
        <ecNumber evidence="2">2.1.1.360</ecNumber>
    </recommendedName>
    <alternativeName>
        <fullName evidence="9">Histone H3-K79 methyltransferase</fullName>
    </alternativeName>
</protein>
<evidence type="ECO:0000256" key="11">
    <source>
        <dbReference type="SAM" id="Coils"/>
    </source>
</evidence>
<sequence length="1285" mass="144792">MTLHRNKHHVPSCTQLWHVATPTNTHSFLCDLKDAIPSRDKECMYIGTIMHVSEMSPLRGSVSWTGKPVSYYLHIIDRTKLERYFQRLKNPRLKGGGGNSACQSIVSAGGEEENTPPRPTRDRARRDLTKQLNIDTSSNSSRDSDDSSEVKGPTTRRAWSDWCSNKGKSSQSEEENSVSNKSRTRQPKKLRRKMPRAGKQTPIPPPRTQPKRGARGRVKKAKPKKAIKINGLDLLHSQTLLSTSPQGKKLPPAPGCVDQQLTSLSIGDASSMHTELDIPPAPADTPYALQLLLDVYRAQFIQMVDLIKSPKYKHDVDLQIDKEKERNQKLLSRAAQLEKQIKVLIDDSVALLKARMCELGINASSPGDLLAKAKEIVLRHKELQAKASKLQAQVSSMEQEQAALVSARQQEVTEKYRKAGLDQGEPQALTQDYILREISATLSHRKKLNNKEVNPHLRGGRVENHLGKTIPSSPDRDSNLDLPVLSSRLNRTSALANYATEVSRLECELATLAKGLPSAPVTTPNAAAPIKPARKSRDARSRSQDWPDVPDVAKIEENNPEILAQKILETGRQIEAGKMRGEPPVPPPIKFNGAHHGTESARYKHTQNYSAPVTGRQPPAEEQLVRTHQLPPPVPQHQPSMQIKQQQRSKPASFNNNRAQEPPRLANFEDRLKSIITSVLNEDQQNRQQQQQAQYNHPVVYSQPQRRERHTPALRQHQPDYTQVSPAKLALRRHLSQEKLAAASAQQLATLAQGEKVATRSIGELVSSEIERTLEISNQSIINAAVDMSTVATNAALVNRSLPPRPERAPSPPPPPPPRPPVYSPISRPSSTEGGEGLAYSQHRPRSPQHRTTVLYPTRPACRYEAVQLPRADIKPYHESYFTDSKPPEPVEGLAATLHARLLEGRMVKEEAPEEPRRSDCMMQSCHRDFPADIVKIEMVEEHPGYGEEVKADQWQDKITSGFDRLMSFASTELDKRRRSTEGEGCNTSPDSGIGHGDPPPATLGHKMPRLFKTPPARSPERPARDSPPVLESTLPPRTPSPSPFSPAPLDGPYSPVRSDSPTHQRYRRSDTSEHHFKKKFFHRDNSWAHWAPGQGKFRPKGKDWEWHGRAPPLAPSRHRWDQVPTEDLMEDKMDEPSAEGHGSLEKWQRENLGERERQECKRSGLEICDRGGILEREKERSGLEICNRGGRLERERERERSVRGVDWRYVTEGEDWRQRQKSVRGVDWRYVTEGGYWRERQKSARHIIRRETRRPLIVNCHDTAICSSLLKPSQCAFCLPDFIN</sequence>
<feature type="compositionally biased region" description="Pro residues" evidence="12">
    <location>
        <begin position="1037"/>
        <end position="1047"/>
    </location>
</feature>
<dbReference type="InterPro" id="IPR029063">
    <property type="entry name" value="SAM-dependent_MTases_sf"/>
</dbReference>
<feature type="domain" description="DOT1" evidence="13">
    <location>
        <begin position="42"/>
        <end position="76"/>
    </location>
</feature>
<dbReference type="InterPro" id="IPR025789">
    <property type="entry name" value="DOT1_dom"/>
</dbReference>
<proteinExistence type="predicted"/>
<feature type="region of interest" description="Disordered" evidence="12">
    <location>
        <begin position="1089"/>
        <end position="1154"/>
    </location>
</feature>
<dbReference type="Gene3D" id="3.40.50.150">
    <property type="entry name" value="Vaccinia Virus protein VP39"/>
    <property type="match status" value="1"/>
</dbReference>
<keyword evidence="11" id="KW-0175">Coiled coil</keyword>
<evidence type="ECO:0000256" key="7">
    <source>
        <dbReference type="ARBA" id="ARBA00022853"/>
    </source>
</evidence>
<keyword evidence="8" id="KW-0539">Nucleus</keyword>
<dbReference type="EC" id="2.1.1.360" evidence="2"/>
<dbReference type="PANTHER" id="PTHR21451">
    <property type="entry name" value="HISTONE H3 METHYLTRANSFERASE"/>
    <property type="match status" value="1"/>
</dbReference>
<feature type="compositionally biased region" description="Basic and acidic residues" evidence="12">
    <location>
        <begin position="119"/>
        <end position="129"/>
    </location>
</feature>
<feature type="compositionally biased region" description="Pro residues" evidence="12">
    <location>
        <begin position="809"/>
        <end position="823"/>
    </location>
</feature>
<feature type="region of interest" description="Disordered" evidence="12">
    <location>
        <begin position="800"/>
        <end position="855"/>
    </location>
</feature>
<comment type="subcellular location">
    <subcellularLocation>
        <location evidence="1">Nucleus</location>
    </subcellularLocation>
</comment>
<evidence type="ECO:0000256" key="12">
    <source>
        <dbReference type="SAM" id="MobiDB-lite"/>
    </source>
</evidence>
<evidence type="ECO:0000256" key="5">
    <source>
        <dbReference type="ARBA" id="ARBA00022679"/>
    </source>
</evidence>
<feature type="region of interest" description="Disordered" evidence="12">
    <location>
        <begin position="454"/>
        <end position="479"/>
    </location>
</feature>
<feature type="compositionally biased region" description="Basic residues" evidence="12">
    <location>
        <begin position="182"/>
        <end position="196"/>
    </location>
</feature>
<organism evidence="14">
    <name type="scientific">Timema douglasi</name>
    <name type="common">Walking stick</name>
    <dbReference type="NCBI Taxonomy" id="61478"/>
    <lineage>
        <taxon>Eukaryota</taxon>
        <taxon>Metazoa</taxon>
        <taxon>Ecdysozoa</taxon>
        <taxon>Arthropoda</taxon>
        <taxon>Hexapoda</taxon>
        <taxon>Insecta</taxon>
        <taxon>Pterygota</taxon>
        <taxon>Neoptera</taxon>
        <taxon>Polyneoptera</taxon>
        <taxon>Phasmatodea</taxon>
        <taxon>Timematodea</taxon>
        <taxon>Timematoidea</taxon>
        <taxon>Timematidae</taxon>
        <taxon>Timema</taxon>
    </lineage>
</organism>
<evidence type="ECO:0000256" key="1">
    <source>
        <dbReference type="ARBA" id="ARBA00004123"/>
    </source>
</evidence>
<feature type="region of interest" description="Disordered" evidence="12">
    <location>
        <begin position="630"/>
        <end position="665"/>
    </location>
</feature>
<feature type="compositionally biased region" description="Basic and acidic residues" evidence="12">
    <location>
        <begin position="535"/>
        <end position="546"/>
    </location>
</feature>
<evidence type="ECO:0000256" key="4">
    <source>
        <dbReference type="ARBA" id="ARBA00022603"/>
    </source>
</evidence>
<feature type="compositionally biased region" description="Basic residues" evidence="12">
    <location>
        <begin position="209"/>
        <end position="223"/>
    </location>
</feature>
<accession>A0A7R8VIZ4</accession>
<dbReference type="CDD" id="cd20902">
    <property type="entry name" value="CC_DOT1L"/>
    <property type="match status" value="1"/>
</dbReference>
<dbReference type="InterPro" id="IPR030445">
    <property type="entry name" value="H3-K79_meTrfase"/>
</dbReference>
<gene>
    <name evidence="14" type="ORF">TDIB3V08_LOCUS3796</name>
</gene>
<evidence type="ECO:0000256" key="10">
    <source>
        <dbReference type="ARBA" id="ARBA00047770"/>
    </source>
</evidence>
<evidence type="ECO:0000313" key="14">
    <source>
        <dbReference type="EMBL" id="CAD7197490.1"/>
    </source>
</evidence>
<dbReference type="GO" id="GO:0005634">
    <property type="term" value="C:nucleus"/>
    <property type="evidence" value="ECO:0007669"/>
    <property type="project" value="UniProtKB-SubCell"/>
</dbReference>
<dbReference type="Pfam" id="PF08123">
    <property type="entry name" value="DOT1"/>
    <property type="match status" value="1"/>
</dbReference>
<feature type="region of interest" description="Disordered" evidence="12">
    <location>
        <begin position="974"/>
        <end position="1075"/>
    </location>
</feature>
<dbReference type="GO" id="GO:0006281">
    <property type="term" value="P:DNA repair"/>
    <property type="evidence" value="ECO:0007669"/>
    <property type="project" value="TreeGrafter"/>
</dbReference>
<keyword evidence="7" id="KW-0156">Chromatin regulator</keyword>
<keyword evidence="4" id="KW-0489">Methyltransferase</keyword>
<keyword evidence="6" id="KW-0949">S-adenosyl-L-methionine</keyword>
<feature type="compositionally biased region" description="Basic and acidic residues" evidence="12">
    <location>
        <begin position="454"/>
        <end position="466"/>
    </location>
</feature>
<evidence type="ECO:0000259" key="13">
    <source>
        <dbReference type="Pfam" id="PF08123"/>
    </source>
</evidence>
<evidence type="ECO:0000256" key="3">
    <source>
        <dbReference type="ARBA" id="ARBA00020987"/>
    </source>
</evidence>
<evidence type="ECO:0000256" key="9">
    <source>
        <dbReference type="ARBA" id="ARBA00029821"/>
    </source>
</evidence>
<dbReference type="GO" id="GO:0000077">
    <property type="term" value="P:DNA damage checkpoint signaling"/>
    <property type="evidence" value="ECO:0007669"/>
    <property type="project" value="TreeGrafter"/>
</dbReference>
<dbReference type="GO" id="GO:0032259">
    <property type="term" value="P:methylation"/>
    <property type="evidence" value="ECO:0007669"/>
    <property type="project" value="UniProtKB-KW"/>
</dbReference>
<dbReference type="EMBL" id="OA565675">
    <property type="protein sequence ID" value="CAD7197490.1"/>
    <property type="molecule type" value="Genomic_DNA"/>
</dbReference>
<dbReference type="PANTHER" id="PTHR21451:SF0">
    <property type="entry name" value="HISTONE-LYSINE N-METHYLTRANSFERASE, H3 LYSINE-79 SPECIFIC"/>
    <property type="match status" value="1"/>
</dbReference>
<feature type="coiled-coil region" evidence="11">
    <location>
        <begin position="373"/>
        <end position="400"/>
    </location>
</feature>
<feature type="region of interest" description="Disordered" evidence="12">
    <location>
        <begin position="520"/>
        <end position="546"/>
    </location>
</feature>
<dbReference type="GO" id="GO:0140956">
    <property type="term" value="F:histone H3K79 trimethyltransferase activity"/>
    <property type="evidence" value="ECO:0007669"/>
    <property type="project" value="UniProtKB-EC"/>
</dbReference>
<feature type="compositionally biased region" description="Polar residues" evidence="12">
    <location>
        <begin position="643"/>
        <end position="659"/>
    </location>
</feature>